<feature type="domain" description="Phosphoribosyltransferase" evidence="11">
    <location>
        <begin position="49"/>
        <end position="158"/>
    </location>
</feature>
<dbReference type="Proteomes" id="UP000562929">
    <property type="component" value="Unassembled WGS sequence"/>
</dbReference>
<dbReference type="InterPro" id="IPR004467">
    <property type="entry name" value="Or_phspho_trans_dom"/>
</dbReference>
<keyword evidence="8 12" id="KW-0808">Transferase</keyword>
<evidence type="ECO:0000256" key="7">
    <source>
        <dbReference type="ARBA" id="ARBA00022676"/>
    </source>
</evidence>
<dbReference type="PANTHER" id="PTHR46683">
    <property type="entry name" value="OROTATE PHOSPHORIBOSYLTRANSFERASE 1-RELATED"/>
    <property type="match status" value="1"/>
</dbReference>
<dbReference type="UniPathway" id="UPA00070">
    <property type="reaction ID" value="UER00119"/>
</dbReference>
<evidence type="ECO:0000256" key="4">
    <source>
        <dbReference type="ARBA" id="ARBA00011738"/>
    </source>
</evidence>
<comment type="caution">
    <text evidence="12">The sequence shown here is derived from an EMBL/GenBank/DDBJ whole genome shotgun (WGS) entry which is preliminary data.</text>
</comment>
<evidence type="ECO:0000256" key="3">
    <source>
        <dbReference type="ARBA" id="ARBA00006340"/>
    </source>
</evidence>
<dbReference type="OrthoDB" id="5553476at2759"/>
<dbReference type="AlphaFoldDB" id="A0A8H4Q661"/>
<dbReference type="InterPro" id="IPR000836">
    <property type="entry name" value="PRTase_dom"/>
</dbReference>
<evidence type="ECO:0000313" key="13">
    <source>
        <dbReference type="Proteomes" id="UP000562929"/>
    </source>
</evidence>
<keyword evidence="13" id="KW-1185">Reference proteome</keyword>
<dbReference type="EMBL" id="JAACLJ010000004">
    <property type="protein sequence ID" value="KAF4587443.1"/>
    <property type="molecule type" value="Genomic_DNA"/>
</dbReference>
<dbReference type="GO" id="GO:0044205">
    <property type="term" value="P:'de novo' UMP biosynthetic process"/>
    <property type="evidence" value="ECO:0007669"/>
    <property type="project" value="UniProtKB-UniPathway"/>
</dbReference>
<reference evidence="12 13" key="1">
    <citation type="journal article" date="2020" name="G3 (Bethesda)">
        <title>Genetic Underpinnings of Host Manipulation by Ophiocordyceps as Revealed by Comparative Transcriptomics.</title>
        <authorList>
            <person name="Will I."/>
            <person name="Das B."/>
            <person name="Trinh T."/>
            <person name="Brachmann A."/>
            <person name="Ohm R.A."/>
            <person name="de Bekker C."/>
        </authorList>
    </citation>
    <scope>NUCLEOTIDE SEQUENCE [LARGE SCALE GENOMIC DNA]</scope>
    <source>
        <strain evidence="12 13">EC05</strain>
    </source>
</reference>
<comment type="catalytic activity">
    <reaction evidence="10">
        <text>orotidine 5'-phosphate + diphosphate = orotate + 5-phospho-alpha-D-ribose 1-diphosphate</text>
        <dbReference type="Rhea" id="RHEA:10380"/>
        <dbReference type="ChEBI" id="CHEBI:30839"/>
        <dbReference type="ChEBI" id="CHEBI:33019"/>
        <dbReference type="ChEBI" id="CHEBI:57538"/>
        <dbReference type="ChEBI" id="CHEBI:58017"/>
        <dbReference type="EC" id="2.4.2.10"/>
    </reaction>
</comment>
<proteinExistence type="inferred from homology"/>
<dbReference type="GO" id="GO:0005737">
    <property type="term" value="C:cytoplasm"/>
    <property type="evidence" value="ECO:0007669"/>
    <property type="project" value="TreeGrafter"/>
</dbReference>
<evidence type="ECO:0000259" key="11">
    <source>
        <dbReference type="Pfam" id="PF00156"/>
    </source>
</evidence>
<gene>
    <name evidence="12" type="ORF">GQ602_004136</name>
</gene>
<keyword evidence="9" id="KW-0665">Pyrimidine biosynthesis</keyword>
<evidence type="ECO:0000256" key="2">
    <source>
        <dbReference type="ARBA" id="ARBA00004889"/>
    </source>
</evidence>
<comment type="subunit">
    <text evidence="4">Homodimer.</text>
</comment>
<comment type="pathway">
    <text evidence="2">Pyrimidine metabolism; UMP biosynthesis via de novo pathway; UMP from orotate: step 1/2.</text>
</comment>
<dbReference type="PANTHER" id="PTHR46683:SF1">
    <property type="entry name" value="OROTATE PHOSPHORIBOSYLTRANSFERASE 1-RELATED"/>
    <property type="match status" value="1"/>
</dbReference>
<comment type="function">
    <text evidence="1">Catalyzes the transfer of a ribosyl phosphate group from 5-phosphoribose 1-diphosphate to orotate, leading to the formation of orotidine monophosphate (OMP).</text>
</comment>
<dbReference type="Gene3D" id="3.40.50.2020">
    <property type="match status" value="1"/>
</dbReference>
<dbReference type="Pfam" id="PF00156">
    <property type="entry name" value="Pribosyltran"/>
    <property type="match status" value="1"/>
</dbReference>
<protein>
    <recommendedName>
        <fullName evidence="6">Orotate phosphoribosyltransferase</fullName>
        <ecNumber evidence="5">2.4.2.10</ecNumber>
    </recommendedName>
</protein>
<dbReference type="SUPFAM" id="SSF53271">
    <property type="entry name" value="PRTase-like"/>
    <property type="match status" value="1"/>
</dbReference>
<dbReference type="GO" id="GO:0046132">
    <property type="term" value="P:pyrimidine ribonucleoside biosynthetic process"/>
    <property type="evidence" value="ECO:0007669"/>
    <property type="project" value="TreeGrafter"/>
</dbReference>
<evidence type="ECO:0000256" key="5">
    <source>
        <dbReference type="ARBA" id="ARBA00011971"/>
    </source>
</evidence>
<evidence type="ECO:0000256" key="1">
    <source>
        <dbReference type="ARBA" id="ARBA00003769"/>
    </source>
</evidence>
<evidence type="ECO:0000313" key="12">
    <source>
        <dbReference type="EMBL" id="KAF4587443.1"/>
    </source>
</evidence>
<dbReference type="CDD" id="cd06223">
    <property type="entry name" value="PRTases_typeI"/>
    <property type="match status" value="1"/>
</dbReference>
<accession>A0A8H4Q661</accession>
<comment type="similarity">
    <text evidence="3">Belongs to the purine/pyrimidine phosphoribosyltransferase family. PyrE subfamily.</text>
</comment>
<evidence type="ECO:0000256" key="6">
    <source>
        <dbReference type="ARBA" id="ARBA00014769"/>
    </source>
</evidence>
<dbReference type="NCBIfam" id="TIGR00336">
    <property type="entry name" value="pyrE"/>
    <property type="match status" value="1"/>
</dbReference>
<sequence length="213" mass="22666">MASSQMPAYKQDFLKAVLDGGVLNFGRFELKSKRVSPYFFNAGELHTARLAGAIATAFARAILDAGLDLDVIFGPAYKGIPLCSAVTIKLGGEGSWGGGSLVGASLRGKRVVIVDDVITAGTAKRDAIDKIRREGGEVVGIVVALDRMEKLPASDGDDSKPGPSAIGELRREYGVPIVPILTLRDIIDGSKGLVGVDDVKRMEEYRLKYQATD</sequence>
<organism evidence="12 13">
    <name type="scientific">Ophiocordyceps camponoti-floridani</name>
    <dbReference type="NCBI Taxonomy" id="2030778"/>
    <lineage>
        <taxon>Eukaryota</taxon>
        <taxon>Fungi</taxon>
        <taxon>Dikarya</taxon>
        <taxon>Ascomycota</taxon>
        <taxon>Pezizomycotina</taxon>
        <taxon>Sordariomycetes</taxon>
        <taxon>Hypocreomycetidae</taxon>
        <taxon>Hypocreales</taxon>
        <taxon>Ophiocordycipitaceae</taxon>
        <taxon>Ophiocordyceps</taxon>
    </lineage>
</organism>
<dbReference type="GO" id="GO:0004588">
    <property type="term" value="F:orotate phosphoribosyltransferase activity"/>
    <property type="evidence" value="ECO:0007669"/>
    <property type="project" value="UniProtKB-EC"/>
</dbReference>
<evidence type="ECO:0000256" key="8">
    <source>
        <dbReference type="ARBA" id="ARBA00022679"/>
    </source>
</evidence>
<dbReference type="HAMAP" id="MF_01208">
    <property type="entry name" value="PyrE"/>
    <property type="match status" value="1"/>
</dbReference>
<name>A0A8H4Q661_9HYPO</name>
<keyword evidence="7 12" id="KW-0328">Glycosyltransferase</keyword>
<evidence type="ECO:0000256" key="9">
    <source>
        <dbReference type="ARBA" id="ARBA00022975"/>
    </source>
</evidence>
<dbReference type="InterPro" id="IPR023031">
    <property type="entry name" value="OPRT"/>
</dbReference>
<evidence type="ECO:0000256" key="10">
    <source>
        <dbReference type="ARBA" id="ARBA00049126"/>
    </source>
</evidence>
<dbReference type="InterPro" id="IPR029057">
    <property type="entry name" value="PRTase-like"/>
</dbReference>
<dbReference type="GO" id="GO:0006207">
    <property type="term" value="P:'de novo' pyrimidine nucleobase biosynthetic process"/>
    <property type="evidence" value="ECO:0007669"/>
    <property type="project" value="TreeGrafter"/>
</dbReference>
<dbReference type="EC" id="2.4.2.10" evidence="5"/>